<dbReference type="AlphaFoldDB" id="A0AAD2KJ63"/>
<evidence type="ECO:0000256" key="3">
    <source>
        <dbReference type="ARBA" id="ARBA00022630"/>
    </source>
</evidence>
<dbReference type="Gene3D" id="2.40.110.20">
    <property type="match status" value="1"/>
</dbReference>
<evidence type="ECO:0000259" key="5">
    <source>
        <dbReference type="Pfam" id="PF00441"/>
    </source>
</evidence>
<dbReference type="PANTHER" id="PTHR42707:SF3">
    <property type="entry name" value="ACYL-COA DEHYDROGENASE AIDB-RELATED"/>
    <property type="match status" value="1"/>
</dbReference>
<dbReference type="InterPro" id="IPR006091">
    <property type="entry name" value="Acyl-CoA_Oxase/DH_mid-dom"/>
</dbReference>
<evidence type="ECO:0000259" key="7">
    <source>
        <dbReference type="Pfam" id="PF18158"/>
    </source>
</evidence>
<keyword evidence="4" id="KW-0274">FAD</keyword>
<dbReference type="InterPro" id="IPR041504">
    <property type="entry name" value="AidB_N"/>
</dbReference>
<dbReference type="GO" id="GO:0003995">
    <property type="term" value="F:acyl-CoA dehydrogenase activity"/>
    <property type="evidence" value="ECO:0007669"/>
    <property type="project" value="InterPro"/>
</dbReference>
<keyword evidence="3" id="KW-0285">Flavoprotein</keyword>
<evidence type="ECO:0000313" key="9">
    <source>
        <dbReference type="Proteomes" id="UP000044098"/>
    </source>
</evidence>
<dbReference type="SUPFAM" id="SSF56645">
    <property type="entry name" value="Acyl-CoA dehydrogenase NM domain-like"/>
    <property type="match status" value="1"/>
</dbReference>
<gene>
    <name evidence="8" type="primary">aidB_1</name>
    <name evidence="8" type="ORF">ERS370000_00873</name>
</gene>
<protein>
    <submittedName>
        <fullName evidence="8">Acyl-CoA dehydrogenase AidB</fullName>
        <ecNumber evidence="8">1.3.99.-</ecNumber>
    </submittedName>
</protein>
<dbReference type="EC" id="1.3.99.-" evidence="8"/>
<feature type="domain" description="Acyl-CoA dehydrogenase/oxidase C-terminal" evidence="5">
    <location>
        <begin position="292"/>
        <end position="446"/>
    </location>
</feature>
<accession>A0AAD2KJ63</accession>
<dbReference type="InterPro" id="IPR052904">
    <property type="entry name" value="Acyl-CoA_dehydrogenase-like"/>
</dbReference>
<reference evidence="8 9" key="1">
    <citation type="submission" date="2015-09" db="EMBL/GenBank/DDBJ databases">
        <authorList>
            <consortium name="Pathogen Informatics"/>
        </authorList>
    </citation>
    <scope>NUCLEOTIDE SEQUENCE [LARGE SCALE GENOMIC DNA]</scope>
    <source>
        <strain evidence="8 9">2789STDY5608625</strain>
    </source>
</reference>
<dbReference type="NCBIfam" id="NF008594">
    <property type="entry name" value="PRK11561.1"/>
    <property type="match status" value="1"/>
</dbReference>
<dbReference type="InterPro" id="IPR009100">
    <property type="entry name" value="AcylCoA_DH/oxidase_NM_dom_sf"/>
</dbReference>
<dbReference type="PANTHER" id="PTHR42707">
    <property type="entry name" value="ACYL-COA DEHYDROGENASE"/>
    <property type="match status" value="1"/>
</dbReference>
<feature type="domain" description="Adaptive response protein AidB N-terminal" evidence="7">
    <location>
        <begin position="11"/>
        <end position="169"/>
    </location>
</feature>
<dbReference type="SUPFAM" id="SSF47203">
    <property type="entry name" value="Acyl-CoA dehydrogenase C-terminal domain-like"/>
    <property type="match status" value="1"/>
</dbReference>
<dbReference type="Pfam" id="PF00441">
    <property type="entry name" value="Acyl-CoA_dh_1"/>
    <property type="match status" value="1"/>
</dbReference>
<dbReference type="PROSITE" id="PS00073">
    <property type="entry name" value="ACYL_COA_DH_2"/>
    <property type="match status" value="1"/>
</dbReference>
<evidence type="ECO:0000313" key="8">
    <source>
        <dbReference type="EMBL" id="CUI54720.1"/>
    </source>
</evidence>
<comment type="similarity">
    <text evidence="2">Belongs to the acyl-CoA dehydrogenase family.</text>
</comment>
<organism evidence="8 9">
    <name type="scientific">Achromobacter aegrifaciens</name>
    <dbReference type="NCBI Taxonomy" id="1287736"/>
    <lineage>
        <taxon>Bacteria</taxon>
        <taxon>Pseudomonadati</taxon>
        <taxon>Pseudomonadota</taxon>
        <taxon>Betaproteobacteria</taxon>
        <taxon>Burkholderiales</taxon>
        <taxon>Alcaligenaceae</taxon>
        <taxon>Achromobacter</taxon>
    </lineage>
</organism>
<dbReference type="InterPro" id="IPR036250">
    <property type="entry name" value="AcylCo_DH-like_C"/>
</dbReference>
<evidence type="ECO:0000256" key="2">
    <source>
        <dbReference type="ARBA" id="ARBA00009347"/>
    </source>
</evidence>
<dbReference type="EMBL" id="CYTK01000001">
    <property type="protein sequence ID" value="CUI54720.1"/>
    <property type="molecule type" value="Genomic_DNA"/>
</dbReference>
<comment type="cofactor">
    <cofactor evidence="1">
        <name>FAD</name>
        <dbReference type="ChEBI" id="CHEBI:57692"/>
    </cofactor>
</comment>
<proteinExistence type="inferred from homology"/>
<dbReference type="Pfam" id="PF02770">
    <property type="entry name" value="Acyl-CoA_dh_M"/>
    <property type="match status" value="1"/>
</dbReference>
<dbReference type="PROSITE" id="PS00072">
    <property type="entry name" value="ACYL_COA_DH_1"/>
    <property type="match status" value="1"/>
</dbReference>
<feature type="domain" description="Acyl-CoA oxidase/dehydrogenase middle" evidence="6">
    <location>
        <begin position="185"/>
        <end position="282"/>
    </location>
</feature>
<evidence type="ECO:0000259" key="6">
    <source>
        <dbReference type="Pfam" id="PF02770"/>
    </source>
</evidence>
<keyword evidence="8" id="KW-0560">Oxidoreductase</keyword>
<dbReference type="InterPro" id="IPR006089">
    <property type="entry name" value="Acyl-CoA_DH_CS"/>
</dbReference>
<dbReference type="Proteomes" id="UP000044098">
    <property type="component" value="Unassembled WGS sequence"/>
</dbReference>
<sequence>MSSFATHTVSNQVPPLEDYSLYETDPALREAVRREGAQAWEPDLAAHGAWLGRAQTLEAGAQANRCTPRLVSYDRGGHRIDRVEFHPSWNLLMGGIMARGLHSRAWAQPEPGAQVARAAAYVMQGQVEAGSLCPTTMTFAAVPLLQREPAGVVDFGGQWLNALYSREFDGADAPLAAKRSALIGMGLTEKQGGSDLRAVTTRATPVGAPGRGRAYLLVGHKWFFSVPQADAHLVLAQTDEGLSCFFVPRWIPDGPRNAVRVRRLKDKLGNRSNASAEVEFEEAWGVMVGEPGRGLAVLLEMAATTRLDCVLGSAALLRQALVQSAHHARYRHAFGKPLIEQPLMRNVLADLALESEAAMMLGLRLARAVDERADAAARALVRVGTPAAKLWVCKRAIAAVAECMEVWGGNGYVDDGPMPRLYRETPVNSIWEGSGNVMALDVLRALQREAGALPALEREFAQAAGQYQDFDDALARWRTLLADGVQAEFQARRIAAGLARLWQAALLIQHSPAPVAQAFVASRLNAGRGVFGELAAGADVQAILARAWPAAAC</sequence>
<comment type="caution">
    <text evidence="8">The sequence shown here is derived from an EMBL/GenBank/DDBJ whole genome shotgun (WGS) entry which is preliminary data.</text>
</comment>
<dbReference type="Pfam" id="PF18158">
    <property type="entry name" value="AidB_N"/>
    <property type="match status" value="1"/>
</dbReference>
<evidence type="ECO:0000256" key="4">
    <source>
        <dbReference type="ARBA" id="ARBA00022827"/>
    </source>
</evidence>
<dbReference type="RefSeq" id="WP_054451166.1">
    <property type="nucleotide sequence ID" value="NZ_CYTK01000001.1"/>
</dbReference>
<name>A0AAD2KJ63_ACHAE</name>
<dbReference type="Gene3D" id="1.20.140.10">
    <property type="entry name" value="Butyryl-CoA Dehydrogenase, subunit A, domain 3"/>
    <property type="match status" value="1"/>
</dbReference>
<dbReference type="InterPro" id="IPR009075">
    <property type="entry name" value="AcylCo_DH/oxidase_C"/>
</dbReference>
<dbReference type="Gene3D" id="6.10.250.600">
    <property type="match status" value="1"/>
</dbReference>
<evidence type="ECO:0000256" key="1">
    <source>
        <dbReference type="ARBA" id="ARBA00001974"/>
    </source>
</evidence>